<keyword evidence="2" id="KW-1003">Cell membrane</keyword>
<dbReference type="PROSITE" id="PS50111">
    <property type="entry name" value="CHEMOTAXIS_TRANSDUC_2"/>
    <property type="match status" value="1"/>
</dbReference>
<dbReference type="RefSeq" id="WP_076543901.1">
    <property type="nucleotide sequence ID" value="NZ_FTNC01000003.1"/>
</dbReference>
<keyword evidence="5 9" id="KW-0472">Membrane</keyword>
<dbReference type="GO" id="GO:0006935">
    <property type="term" value="P:chemotaxis"/>
    <property type="evidence" value="ECO:0007669"/>
    <property type="project" value="InterPro"/>
</dbReference>
<dbReference type="Proteomes" id="UP000185669">
    <property type="component" value="Unassembled WGS sequence"/>
</dbReference>
<feature type="domain" description="Methyl-accepting transducer" evidence="10">
    <location>
        <begin position="282"/>
        <end position="518"/>
    </location>
</feature>
<protein>
    <submittedName>
        <fullName evidence="12">Methyl-accepting chemotaxis protein</fullName>
    </submittedName>
</protein>
<dbReference type="OrthoDB" id="9814363at2"/>
<comment type="subcellular location">
    <subcellularLocation>
        <location evidence="1">Cell membrane</location>
        <topology evidence="1">Multi-pass membrane protein</topology>
    </subcellularLocation>
</comment>
<dbReference type="AlphaFoldDB" id="A0A1N6RLS6"/>
<dbReference type="InterPro" id="IPR004090">
    <property type="entry name" value="Chemotax_Me-accpt_rcpt"/>
</dbReference>
<dbReference type="InterPro" id="IPR033463">
    <property type="entry name" value="sCache_3"/>
</dbReference>
<evidence type="ECO:0000256" key="8">
    <source>
        <dbReference type="PROSITE-ProRule" id="PRU00284"/>
    </source>
</evidence>
<reference evidence="13" key="1">
    <citation type="submission" date="2017-01" db="EMBL/GenBank/DDBJ databases">
        <authorList>
            <person name="Varghese N."/>
            <person name="Submissions S."/>
        </authorList>
    </citation>
    <scope>NUCLEOTIDE SEQUENCE [LARGE SCALE GENOMIC DNA]</scope>
    <source>
        <strain evidence="13">ATCC 700103</strain>
    </source>
</reference>
<keyword evidence="3 9" id="KW-0812">Transmembrane</keyword>
<dbReference type="SUPFAM" id="SSF58104">
    <property type="entry name" value="Methyl-accepting chemotaxis protein (MCP) signaling domain"/>
    <property type="match status" value="1"/>
</dbReference>
<sequence length="569" mass="61943">MNIKKISIKYKILLLVFTGIVILTGGIIFSVYEIASKEANNAAVVKAVSDLELGYEIINSKFPGEWRLEGDQLYKGQTLLNDNNRIVDMIGKLSQGNIVTIFADEIRVATNVRENGSRAVGTPVSAAVKERVLVNGKRFTGAASVLGKSYQTAYMPLRNDNNEIIGIWSLGTSTEFVKAMKSGITFSTAIFALIVGVIFLIAIFIFVLKMTEPLTELSSYAEEIADGNLTFEVNDSYLKKEDEIGTLAKSFEKMRNNLKNLIGNIDDSVDELSESSQELTATGEELTASAEEVGNSIQQIASGAEEQSAQVEEVYSIFERLVENIDQVSHNSDLMAGQSKEVMENIKEGDNSLKSSEKSFKEVNDNIRETSELINSLGESSEKIGEIISLIDNIAAQTNLLALNAAIEAARAGEAGRGFSVVADEIRELAEQSAASTKNIADLIASIQKGINQTVSKMKENELKVEASVDNINNTSELFNQITAASKNLDQLVHEIDRMTREMNNDSKGARNSVKEIAVVSEEAAYNAEGVAAASEEQSKSTKIIAEASEDLTELAKNLATLIKRFKVK</sequence>
<feature type="transmembrane region" description="Helical" evidence="9">
    <location>
        <begin position="184"/>
        <end position="208"/>
    </location>
</feature>
<dbReference type="STRING" id="56779.SAMN05421834_10344"/>
<dbReference type="EMBL" id="FTNC01000003">
    <property type="protein sequence ID" value="SIQ29662.1"/>
    <property type="molecule type" value="Genomic_DNA"/>
</dbReference>
<dbReference type="Pfam" id="PF17202">
    <property type="entry name" value="sCache_3_3"/>
    <property type="match status" value="1"/>
</dbReference>
<dbReference type="InterPro" id="IPR004089">
    <property type="entry name" value="MCPsignal_dom"/>
</dbReference>
<dbReference type="InterPro" id="IPR029151">
    <property type="entry name" value="Sensor-like_sf"/>
</dbReference>
<dbReference type="SMART" id="SM00283">
    <property type="entry name" value="MA"/>
    <property type="match status" value="1"/>
</dbReference>
<evidence type="ECO:0000256" key="6">
    <source>
        <dbReference type="ARBA" id="ARBA00023224"/>
    </source>
</evidence>
<evidence type="ECO:0000313" key="12">
    <source>
        <dbReference type="EMBL" id="SIQ29662.1"/>
    </source>
</evidence>
<keyword evidence="6 8" id="KW-0807">Transducer</keyword>
<dbReference type="GO" id="GO:0004888">
    <property type="term" value="F:transmembrane signaling receptor activity"/>
    <property type="evidence" value="ECO:0007669"/>
    <property type="project" value="InterPro"/>
</dbReference>
<dbReference type="PROSITE" id="PS50885">
    <property type="entry name" value="HAMP"/>
    <property type="match status" value="1"/>
</dbReference>
<keyword evidence="4 9" id="KW-1133">Transmembrane helix</keyword>
<comment type="similarity">
    <text evidence="7">Belongs to the methyl-accepting chemotaxis (MCP) protein family.</text>
</comment>
<name>A0A1N6RLS6_9FIRM</name>
<dbReference type="PANTHER" id="PTHR32089:SF112">
    <property type="entry name" value="LYSOZYME-LIKE PROTEIN-RELATED"/>
    <property type="match status" value="1"/>
</dbReference>
<evidence type="ECO:0000259" key="10">
    <source>
        <dbReference type="PROSITE" id="PS50111"/>
    </source>
</evidence>
<evidence type="ECO:0000256" key="2">
    <source>
        <dbReference type="ARBA" id="ARBA00022475"/>
    </source>
</evidence>
<feature type="transmembrane region" description="Helical" evidence="9">
    <location>
        <begin position="12"/>
        <end position="32"/>
    </location>
</feature>
<evidence type="ECO:0000256" key="4">
    <source>
        <dbReference type="ARBA" id="ARBA00022989"/>
    </source>
</evidence>
<evidence type="ECO:0000259" key="11">
    <source>
        <dbReference type="PROSITE" id="PS50885"/>
    </source>
</evidence>
<dbReference type="CDD" id="cd06225">
    <property type="entry name" value="HAMP"/>
    <property type="match status" value="1"/>
</dbReference>
<proteinExistence type="inferred from homology"/>
<dbReference type="PANTHER" id="PTHR32089">
    <property type="entry name" value="METHYL-ACCEPTING CHEMOTAXIS PROTEIN MCPB"/>
    <property type="match status" value="1"/>
</dbReference>
<evidence type="ECO:0000256" key="1">
    <source>
        <dbReference type="ARBA" id="ARBA00004651"/>
    </source>
</evidence>
<evidence type="ECO:0000313" key="13">
    <source>
        <dbReference type="Proteomes" id="UP000185669"/>
    </source>
</evidence>
<dbReference type="InterPro" id="IPR003660">
    <property type="entry name" value="HAMP_dom"/>
</dbReference>
<feature type="domain" description="HAMP" evidence="11">
    <location>
        <begin position="208"/>
        <end position="263"/>
    </location>
</feature>
<dbReference type="GO" id="GO:0007165">
    <property type="term" value="P:signal transduction"/>
    <property type="evidence" value="ECO:0007669"/>
    <property type="project" value="UniProtKB-KW"/>
</dbReference>
<dbReference type="PRINTS" id="PR00260">
    <property type="entry name" value="CHEMTRNSDUCR"/>
</dbReference>
<dbReference type="CDD" id="cd11386">
    <property type="entry name" value="MCP_signal"/>
    <property type="match status" value="1"/>
</dbReference>
<evidence type="ECO:0000256" key="9">
    <source>
        <dbReference type="SAM" id="Phobius"/>
    </source>
</evidence>
<accession>A0A1N6RLS6</accession>
<dbReference type="SMART" id="SM00304">
    <property type="entry name" value="HAMP"/>
    <property type="match status" value="1"/>
</dbReference>
<dbReference type="SUPFAM" id="SSF103190">
    <property type="entry name" value="Sensory domain-like"/>
    <property type="match status" value="1"/>
</dbReference>
<dbReference type="Pfam" id="PF00672">
    <property type="entry name" value="HAMP"/>
    <property type="match status" value="1"/>
</dbReference>
<dbReference type="Pfam" id="PF00015">
    <property type="entry name" value="MCPsignal"/>
    <property type="match status" value="1"/>
</dbReference>
<evidence type="ECO:0000256" key="7">
    <source>
        <dbReference type="ARBA" id="ARBA00029447"/>
    </source>
</evidence>
<gene>
    <name evidence="12" type="ORF">SAMN05421834_10344</name>
</gene>
<dbReference type="Gene3D" id="6.10.340.10">
    <property type="match status" value="1"/>
</dbReference>
<dbReference type="GO" id="GO:0005886">
    <property type="term" value="C:plasma membrane"/>
    <property type="evidence" value="ECO:0007669"/>
    <property type="project" value="UniProtKB-SubCell"/>
</dbReference>
<evidence type="ECO:0000256" key="3">
    <source>
        <dbReference type="ARBA" id="ARBA00022692"/>
    </source>
</evidence>
<evidence type="ECO:0000256" key="5">
    <source>
        <dbReference type="ARBA" id="ARBA00023136"/>
    </source>
</evidence>
<organism evidence="12 13">
    <name type="scientific">Halanaerobium kushneri</name>
    <dbReference type="NCBI Taxonomy" id="56779"/>
    <lineage>
        <taxon>Bacteria</taxon>
        <taxon>Bacillati</taxon>
        <taxon>Bacillota</taxon>
        <taxon>Clostridia</taxon>
        <taxon>Halanaerobiales</taxon>
        <taxon>Halanaerobiaceae</taxon>
        <taxon>Halanaerobium</taxon>
    </lineage>
</organism>
<dbReference type="Gene3D" id="1.10.287.950">
    <property type="entry name" value="Methyl-accepting chemotaxis protein"/>
    <property type="match status" value="1"/>
</dbReference>
<keyword evidence="13" id="KW-1185">Reference proteome</keyword>